<dbReference type="PANTHER" id="PTHR43228:SF8">
    <property type="entry name" value="TRANSCRIPTIONAL REGULATORY PROTEIN GLNL"/>
    <property type="match status" value="1"/>
</dbReference>
<dbReference type="InterPro" id="IPR013972">
    <property type="entry name" value="YcbB"/>
</dbReference>
<keyword evidence="1" id="KW-0597">Phosphoprotein</keyword>
<evidence type="ECO:0000313" key="3">
    <source>
        <dbReference type="EMBL" id="SEJ58705.1"/>
    </source>
</evidence>
<dbReference type="InterPro" id="IPR011006">
    <property type="entry name" value="CheY-like_superfamily"/>
</dbReference>
<dbReference type="Proteomes" id="UP000199662">
    <property type="component" value="Unassembled WGS sequence"/>
</dbReference>
<dbReference type="PROSITE" id="PS50110">
    <property type="entry name" value="RESPONSE_REGULATORY"/>
    <property type="match status" value="1"/>
</dbReference>
<dbReference type="AlphaFoldDB" id="A0A1H7ACI6"/>
<proteinExistence type="predicted"/>
<dbReference type="PANTHER" id="PTHR43228">
    <property type="entry name" value="TWO-COMPONENT RESPONSE REGULATOR"/>
    <property type="match status" value="1"/>
</dbReference>
<protein>
    <submittedName>
        <fullName evidence="3">Two-component system, response regulator YcbB</fullName>
    </submittedName>
</protein>
<dbReference type="InterPro" id="IPR052048">
    <property type="entry name" value="ST_Response_Regulator"/>
</dbReference>
<reference evidence="3 4" key="1">
    <citation type="submission" date="2016-10" db="EMBL/GenBank/DDBJ databases">
        <authorList>
            <person name="de Groot N.N."/>
        </authorList>
    </citation>
    <scope>NUCLEOTIDE SEQUENCE [LARGE SCALE GENOMIC DNA]</scope>
    <source>
        <strain evidence="3 4">DSM 2179</strain>
    </source>
</reference>
<dbReference type="RefSeq" id="WP_091831796.1">
    <property type="nucleotide sequence ID" value="NZ_FNZK01000011.1"/>
</dbReference>
<accession>A0A1H7ACI6</accession>
<feature type="domain" description="Response regulatory" evidence="2">
    <location>
        <begin position="2"/>
        <end position="118"/>
    </location>
</feature>
<sequence>MRFMIVDDDEVIRTMLSDIIEDYDLGEIAGEADNGSLIDTALLERKKIDILVIDMLMPIRDGVQTVKSIKADFTGKIIMLSQVENKEMIGNAYSLGVDYYITKPINRNEVVSVIRAVSEHMQLKNLVHNIEKNLHTALRSNNSAEIANTIRHTPLPLTIRQKGEMMLTEMGIGGEKGCKDLLDILQFLQKQEQETLLQKDFPSLKIIFTKIAEAKLGQENTIEIQKEYKALEQRLRRTIFQALVNLASMGIIDYANPKFEEYAAKFFDFTEVRKIMLTLESNEKVNMSQIHINSKKFIKVLFMEAKKD</sequence>
<dbReference type="InterPro" id="IPR001789">
    <property type="entry name" value="Sig_transdc_resp-reg_receiver"/>
</dbReference>
<name>A0A1H7ACI6_9FIRM</name>
<evidence type="ECO:0000313" key="4">
    <source>
        <dbReference type="Proteomes" id="UP000199662"/>
    </source>
</evidence>
<gene>
    <name evidence="3" type="ORF">SAMN05660742_11116</name>
</gene>
<dbReference type="Gene3D" id="3.40.50.2300">
    <property type="match status" value="1"/>
</dbReference>
<dbReference type="SUPFAM" id="SSF52172">
    <property type="entry name" value="CheY-like"/>
    <property type="match status" value="1"/>
</dbReference>
<dbReference type="GO" id="GO:0000160">
    <property type="term" value="P:phosphorelay signal transduction system"/>
    <property type="evidence" value="ECO:0007669"/>
    <property type="project" value="InterPro"/>
</dbReference>
<evidence type="ECO:0000256" key="1">
    <source>
        <dbReference type="PROSITE-ProRule" id="PRU00169"/>
    </source>
</evidence>
<evidence type="ECO:0000259" key="2">
    <source>
        <dbReference type="PROSITE" id="PS50110"/>
    </source>
</evidence>
<dbReference type="STRING" id="84035.SAMN05660742_11116"/>
<dbReference type="Pfam" id="PF08664">
    <property type="entry name" value="YcbB"/>
    <property type="match status" value="1"/>
</dbReference>
<dbReference type="SMART" id="SM00448">
    <property type="entry name" value="REC"/>
    <property type="match status" value="1"/>
</dbReference>
<feature type="modified residue" description="4-aspartylphosphate" evidence="1">
    <location>
        <position position="54"/>
    </location>
</feature>
<keyword evidence="4" id="KW-1185">Reference proteome</keyword>
<dbReference type="EMBL" id="FNZK01000011">
    <property type="protein sequence ID" value="SEJ58705.1"/>
    <property type="molecule type" value="Genomic_DNA"/>
</dbReference>
<dbReference type="Pfam" id="PF00072">
    <property type="entry name" value="Response_reg"/>
    <property type="match status" value="1"/>
</dbReference>
<organism evidence="3 4">
    <name type="scientific">Propionispira arboris</name>
    <dbReference type="NCBI Taxonomy" id="84035"/>
    <lineage>
        <taxon>Bacteria</taxon>
        <taxon>Bacillati</taxon>
        <taxon>Bacillota</taxon>
        <taxon>Negativicutes</taxon>
        <taxon>Selenomonadales</taxon>
        <taxon>Selenomonadaceae</taxon>
        <taxon>Propionispira</taxon>
    </lineage>
</organism>